<dbReference type="Proteomes" id="UP001153331">
    <property type="component" value="Unassembled WGS sequence"/>
</dbReference>
<keyword evidence="2" id="KW-1185">Reference proteome</keyword>
<name>A0ACC2I9S4_9PLEO</name>
<comment type="caution">
    <text evidence="1">The sequence shown here is derived from an EMBL/GenBank/DDBJ whole genome shotgun (WGS) entry which is preliminary data.</text>
</comment>
<evidence type="ECO:0000313" key="2">
    <source>
        <dbReference type="Proteomes" id="UP001153331"/>
    </source>
</evidence>
<dbReference type="EMBL" id="JAPHNI010000367">
    <property type="protein sequence ID" value="KAJ8111899.1"/>
    <property type="molecule type" value="Genomic_DNA"/>
</dbReference>
<sequence length="331" mass="36241">MTESEIQQGDKVSWNWGSGQPGGKVAEVKEQGEIAIESNRGNTIKKNAEPENPAVHIERSGNDVVKRASELQIDSKAEGGANGDSKQESKDSETDNKEEKVNDNKPDDSGKKDEEKKDEEKKDEEMKDAPTSTQHDGKKEKPAENGDSKAEADKAESKEYSKEETKDDDAEPQEKSDEAQPGDKRKVGDTNGADAEKKAPASKKTKTDDDEAGDDDKAESDDKAEGGDKTGNKPKGKAGRPKASEKKEPAKKKQSKPAATEDGQPRRSARNKLDQGWCNGVDRIRFVYEAQGNDDWQGSSKSGMKIDWTWLARRVAGVLDVFMVTTPYITV</sequence>
<evidence type="ECO:0000313" key="1">
    <source>
        <dbReference type="EMBL" id="KAJ8111899.1"/>
    </source>
</evidence>
<protein>
    <submittedName>
        <fullName evidence="1">Uncharacterized protein</fullName>
    </submittedName>
</protein>
<accession>A0ACC2I9S4</accession>
<gene>
    <name evidence="1" type="ORF">OPT61_g5616</name>
</gene>
<proteinExistence type="predicted"/>
<reference evidence="1" key="1">
    <citation type="submission" date="2022-11" db="EMBL/GenBank/DDBJ databases">
        <title>Genome Sequence of Boeremia exigua.</title>
        <authorList>
            <person name="Buettner E."/>
        </authorList>
    </citation>
    <scope>NUCLEOTIDE SEQUENCE</scope>
    <source>
        <strain evidence="1">CU02</strain>
    </source>
</reference>
<organism evidence="1 2">
    <name type="scientific">Boeremia exigua</name>
    <dbReference type="NCBI Taxonomy" id="749465"/>
    <lineage>
        <taxon>Eukaryota</taxon>
        <taxon>Fungi</taxon>
        <taxon>Dikarya</taxon>
        <taxon>Ascomycota</taxon>
        <taxon>Pezizomycotina</taxon>
        <taxon>Dothideomycetes</taxon>
        <taxon>Pleosporomycetidae</taxon>
        <taxon>Pleosporales</taxon>
        <taxon>Pleosporineae</taxon>
        <taxon>Didymellaceae</taxon>
        <taxon>Boeremia</taxon>
    </lineage>
</organism>